<evidence type="ECO:0000313" key="2">
    <source>
        <dbReference type="EMBL" id="KAJ4500049.1"/>
    </source>
</evidence>
<reference evidence="2" key="1">
    <citation type="submission" date="2022-08" db="EMBL/GenBank/DDBJ databases">
        <title>A Global Phylogenomic Analysis of the Shiitake Genus Lentinula.</title>
        <authorList>
            <consortium name="DOE Joint Genome Institute"/>
            <person name="Sierra-Patev S."/>
            <person name="Min B."/>
            <person name="Naranjo-Ortiz M."/>
            <person name="Looney B."/>
            <person name="Konkel Z."/>
            <person name="Slot J.C."/>
            <person name="Sakamoto Y."/>
            <person name="Steenwyk J.L."/>
            <person name="Rokas A."/>
            <person name="Carro J."/>
            <person name="Camarero S."/>
            <person name="Ferreira P."/>
            <person name="Molpeceres G."/>
            <person name="Ruiz-Duenas F.J."/>
            <person name="Serrano A."/>
            <person name="Henrissat B."/>
            <person name="Drula E."/>
            <person name="Hughes K.W."/>
            <person name="Mata J.L."/>
            <person name="Ishikawa N.K."/>
            <person name="Vargas-Isla R."/>
            <person name="Ushijima S."/>
            <person name="Smith C.A."/>
            <person name="Ahrendt S."/>
            <person name="Andreopoulos W."/>
            <person name="He G."/>
            <person name="Labutti K."/>
            <person name="Lipzen A."/>
            <person name="Ng V."/>
            <person name="Riley R."/>
            <person name="Sandor L."/>
            <person name="Barry K."/>
            <person name="Martinez A.T."/>
            <person name="Xiao Y."/>
            <person name="Gibbons J.G."/>
            <person name="Terashima K."/>
            <person name="Grigoriev I.V."/>
            <person name="Hibbett D.S."/>
        </authorList>
    </citation>
    <scope>NUCLEOTIDE SEQUENCE</scope>
    <source>
        <strain evidence="2">RHP3577 ss4</strain>
    </source>
</reference>
<gene>
    <name evidence="2" type="ORF">C8R41DRAFT_977955</name>
</gene>
<evidence type="ECO:0000313" key="3">
    <source>
        <dbReference type="Proteomes" id="UP001150217"/>
    </source>
</evidence>
<dbReference type="EMBL" id="JANVFT010000008">
    <property type="protein sequence ID" value="KAJ4500049.1"/>
    <property type="molecule type" value="Genomic_DNA"/>
</dbReference>
<accession>A0ABQ8VUM7</accession>
<keyword evidence="3" id="KW-1185">Reference proteome</keyword>
<dbReference type="Proteomes" id="UP001150217">
    <property type="component" value="Unassembled WGS sequence"/>
</dbReference>
<evidence type="ECO:0008006" key="4">
    <source>
        <dbReference type="Google" id="ProtNLM"/>
    </source>
</evidence>
<comment type="caution">
    <text evidence="2">The sequence shown here is derived from an EMBL/GenBank/DDBJ whole genome shotgun (WGS) entry which is preliminary data.</text>
</comment>
<sequence>MLELITLCSIAEKRNQFESDLYPLWDTVWNNFASLLNNPDSETIISVAAQYTLDHKFLNARGSMSHHVKIPDDMILKLDDTPQRKFIFWAELKRLRVDLDDWFTIDGKIAANNVIANTVKQTNTQAQYALAHFNLQGNASMHVFIISGPYFVLAEYRVKSMSPGFFTREHARRGAAVTRSQSQNDEFEEDPLEDDHTTPFYPYGTDPYCLFDVTDAELETGNYRLTQGVKLNPMLLQALRMVLRNHEDIRSGMQRVDWFDV</sequence>
<organism evidence="2 3">
    <name type="scientific">Lentinula lateritia</name>
    <dbReference type="NCBI Taxonomy" id="40482"/>
    <lineage>
        <taxon>Eukaryota</taxon>
        <taxon>Fungi</taxon>
        <taxon>Dikarya</taxon>
        <taxon>Basidiomycota</taxon>
        <taxon>Agaricomycotina</taxon>
        <taxon>Agaricomycetes</taxon>
        <taxon>Agaricomycetidae</taxon>
        <taxon>Agaricales</taxon>
        <taxon>Marasmiineae</taxon>
        <taxon>Omphalotaceae</taxon>
        <taxon>Lentinula</taxon>
    </lineage>
</organism>
<name>A0ABQ8VUM7_9AGAR</name>
<evidence type="ECO:0000256" key="1">
    <source>
        <dbReference type="SAM" id="MobiDB-lite"/>
    </source>
</evidence>
<proteinExistence type="predicted"/>
<feature type="region of interest" description="Disordered" evidence="1">
    <location>
        <begin position="176"/>
        <end position="196"/>
    </location>
</feature>
<protein>
    <recommendedName>
        <fullName evidence="4">Fungal-type protein kinase domain-containing protein</fullName>
    </recommendedName>
</protein>